<organism evidence="1 2">
    <name type="scientific">Amborella trichopoda</name>
    <dbReference type="NCBI Taxonomy" id="13333"/>
    <lineage>
        <taxon>Eukaryota</taxon>
        <taxon>Viridiplantae</taxon>
        <taxon>Streptophyta</taxon>
        <taxon>Embryophyta</taxon>
        <taxon>Tracheophyta</taxon>
        <taxon>Spermatophyta</taxon>
        <taxon>Magnoliopsida</taxon>
        <taxon>Amborellales</taxon>
        <taxon>Amborellaceae</taxon>
        <taxon>Amborella</taxon>
    </lineage>
</organism>
<dbReference type="HOGENOM" id="CLU_1536383_0_0_1"/>
<protein>
    <submittedName>
        <fullName evidence="1">Uncharacterized protein</fullName>
    </submittedName>
</protein>
<dbReference type="EMBL" id="KI394487">
    <property type="protein sequence ID" value="ERN02742.1"/>
    <property type="molecule type" value="Genomic_DNA"/>
</dbReference>
<dbReference type="AlphaFoldDB" id="W1NYS0"/>
<dbReference type="Proteomes" id="UP000017836">
    <property type="component" value="Unassembled WGS sequence"/>
</dbReference>
<name>W1NYS0_AMBTC</name>
<gene>
    <name evidence="1" type="ORF">AMTR_s00085p00180660</name>
</gene>
<evidence type="ECO:0000313" key="1">
    <source>
        <dbReference type="EMBL" id="ERN02742.1"/>
    </source>
</evidence>
<evidence type="ECO:0000313" key="2">
    <source>
        <dbReference type="Proteomes" id="UP000017836"/>
    </source>
</evidence>
<proteinExistence type="predicted"/>
<feature type="non-terminal residue" evidence="1">
    <location>
        <position position="1"/>
    </location>
</feature>
<accession>W1NYS0</accession>
<reference evidence="2" key="1">
    <citation type="journal article" date="2013" name="Science">
        <title>The Amborella genome and the evolution of flowering plants.</title>
        <authorList>
            <consortium name="Amborella Genome Project"/>
        </authorList>
    </citation>
    <scope>NUCLEOTIDE SEQUENCE [LARGE SCALE GENOMIC DNA]</scope>
</reference>
<feature type="non-terminal residue" evidence="1">
    <location>
        <position position="175"/>
    </location>
</feature>
<dbReference type="Gramene" id="ERN02742">
    <property type="protein sequence ID" value="ERN02742"/>
    <property type="gene ID" value="AMTR_s00085p00180660"/>
</dbReference>
<sequence length="175" mass="17811">CQARSSYLPLSTVVPPSAFSSTELPSGSTSVIGLSSFKLSTTSVGSGFPCIDGPLGFGSRAFSPCGHLERTATLGQCWHDTCPCHLELLCAGSRVPIDIGGYLPCGSPTSASPETASATFAAASSPSPPSRFVSCLQLCGPLRVLEGRSCEAHCAPSPLSPLTTVLSSACPLTMS</sequence>
<keyword evidence="2" id="KW-1185">Reference proteome</keyword>